<dbReference type="InterPro" id="IPR002477">
    <property type="entry name" value="Peptidoglycan-bd-like"/>
</dbReference>
<evidence type="ECO:0000256" key="8">
    <source>
        <dbReference type="SAM" id="SignalP"/>
    </source>
</evidence>
<accession>A0A9X0UGV8</accession>
<feature type="active site" description="Proton donor/acceptor" evidence="7">
    <location>
        <position position="421"/>
    </location>
</feature>
<proteinExistence type="inferred from homology"/>
<feature type="active site" description="Nucleophile" evidence="7">
    <location>
        <position position="440"/>
    </location>
</feature>
<reference evidence="10" key="1">
    <citation type="submission" date="2020-08" db="EMBL/GenBank/DDBJ databases">
        <title>Genome Sequencing and Pan-Genome Analysis of Migratory bird Vibrio Strains, Inner Mongolia.</title>
        <authorList>
            <person name="Zheng L."/>
        </authorList>
    </citation>
    <scope>NUCLEOTIDE SEQUENCE</scope>
    <source>
        <strain evidence="10">M13F</strain>
    </source>
</reference>
<gene>
    <name evidence="10" type="ORF">H8Q88_04125</name>
</gene>
<dbReference type="CDD" id="cd16913">
    <property type="entry name" value="YkuD_like"/>
    <property type="match status" value="1"/>
</dbReference>
<evidence type="ECO:0000259" key="9">
    <source>
        <dbReference type="PROSITE" id="PS52029"/>
    </source>
</evidence>
<dbReference type="Gene3D" id="2.40.440.10">
    <property type="entry name" value="L,D-transpeptidase catalytic domain-like"/>
    <property type="match status" value="1"/>
</dbReference>
<dbReference type="Gene3D" id="1.10.101.10">
    <property type="entry name" value="PGBD-like superfamily/PGBD"/>
    <property type="match status" value="1"/>
</dbReference>
<dbReference type="InterPro" id="IPR038063">
    <property type="entry name" value="Transpep_catalytic_dom"/>
</dbReference>
<dbReference type="InterPro" id="IPR036365">
    <property type="entry name" value="PGBD-like_sf"/>
</dbReference>
<dbReference type="Pfam" id="PF03734">
    <property type="entry name" value="YkuD"/>
    <property type="match status" value="1"/>
</dbReference>
<dbReference type="SUPFAM" id="SSF141523">
    <property type="entry name" value="L,D-transpeptidase catalytic domain-like"/>
    <property type="match status" value="1"/>
</dbReference>
<dbReference type="GO" id="GO:0071555">
    <property type="term" value="P:cell wall organization"/>
    <property type="evidence" value="ECO:0007669"/>
    <property type="project" value="UniProtKB-UniRule"/>
</dbReference>
<keyword evidence="8" id="KW-0732">Signal</keyword>
<dbReference type="Proteomes" id="UP000615796">
    <property type="component" value="Unassembled WGS sequence"/>
</dbReference>
<keyword evidence="3" id="KW-0808">Transferase</keyword>
<dbReference type="GO" id="GO:0016740">
    <property type="term" value="F:transferase activity"/>
    <property type="evidence" value="ECO:0007669"/>
    <property type="project" value="UniProtKB-KW"/>
</dbReference>
<evidence type="ECO:0000256" key="5">
    <source>
        <dbReference type="ARBA" id="ARBA00022984"/>
    </source>
</evidence>
<evidence type="ECO:0000313" key="11">
    <source>
        <dbReference type="Proteomes" id="UP000615796"/>
    </source>
</evidence>
<dbReference type="PROSITE" id="PS52029">
    <property type="entry name" value="LD_TPASE"/>
    <property type="match status" value="1"/>
</dbReference>
<feature type="domain" description="L,D-TPase catalytic" evidence="9">
    <location>
        <begin position="287"/>
        <end position="464"/>
    </location>
</feature>
<evidence type="ECO:0000256" key="1">
    <source>
        <dbReference type="ARBA" id="ARBA00004752"/>
    </source>
</evidence>
<dbReference type="Pfam" id="PF20142">
    <property type="entry name" value="Scaffold"/>
    <property type="match status" value="1"/>
</dbReference>
<dbReference type="AlphaFoldDB" id="A0A9X0UGV8"/>
<dbReference type="PANTHER" id="PTHR41533">
    <property type="entry name" value="L,D-TRANSPEPTIDASE HI_1667-RELATED"/>
    <property type="match status" value="1"/>
</dbReference>
<keyword evidence="6 7" id="KW-0961">Cell wall biogenesis/degradation</keyword>
<dbReference type="InterPro" id="IPR036366">
    <property type="entry name" value="PGBDSf"/>
</dbReference>
<dbReference type="PANTHER" id="PTHR41533:SF1">
    <property type="entry name" value="L,D-TRANSPEPTIDASE YCBB-RELATED"/>
    <property type="match status" value="1"/>
</dbReference>
<evidence type="ECO:0000256" key="7">
    <source>
        <dbReference type="PROSITE-ProRule" id="PRU01373"/>
    </source>
</evidence>
<evidence type="ECO:0000313" key="10">
    <source>
        <dbReference type="EMBL" id="MBC5850145.1"/>
    </source>
</evidence>
<comment type="pathway">
    <text evidence="1 7">Cell wall biogenesis; peptidoglycan biosynthesis.</text>
</comment>
<dbReference type="RefSeq" id="WP_187025355.1">
    <property type="nucleotide sequence ID" value="NZ_JACRUP010000001.1"/>
</dbReference>
<evidence type="ECO:0000256" key="6">
    <source>
        <dbReference type="ARBA" id="ARBA00023316"/>
    </source>
</evidence>
<keyword evidence="5 7" id="KW-0573">Peptidoglycan synthesis</keyword>
<sequence length="512" mass="58973">MKRYSLMAIVLLWISFPLFANTPVVQLSDLKGQSEYALHYPQQVEKLYQRNQYQLIWRDELSRVYFEQQLALIHQANISPLFSKRYKQLRALSEQQAWVQYDVLATDTIIGYLSYAQLAPQQGIDWFFNGKLNHVLPLPSASSRLALSVAAGTPAIADLVLQHAPQDPAYHQLVYAHGFLSALKATPLPLYRQAGLKRPGDKLDDRLTLIQRLALVNIDVTVIRDDVSWYDNSLIEPIKHFQQLHGLNADGVIGPQTLKWLNLSVEERLGLIALNAERMRLWPTSNTSIVVNVPSFELKYWHAGENVFQSKVVVGRISRPTPVMTTRLDSLIVNPTWNIPYKIMVEDILPMAKRDLRYLDRQNLEILPRWGATQTLDPTSIDWENISLEAFPYRMRQRAGYHNALGLYKFNTPNRRAIFLHDTPSKYLFERDSRAFSSGCIRVEHADQFANLLLTKQGLDSRQFAPQSSPVNQAIPLRQRIPVQIIYQTAWYDAGQLHFREDIYRLDKLVTQ</sequence>
<dbReference type="InterPro" id="IPR045380">
    <property type="entry name" value="LD_TPept_scaffold_dom"/>
</dbReference>
<dbReference type="SUPFAM" id="SSF47090">
    <property type="entry name" value="PGBD-like"/>
    <property type="match status" value="1"/>
</dbReference>
<protein>
    <submittedName>
        <fullName evidence="10">L,D-transpeptidase family protein</fullName>
    </submittedName>
</protein>
<evidence type="ECO:0000256" key="3">
    <source>
        <dbReference type="ARBA" id="ARBA00022679"/>
    </source>
</evidence>
<dbReference type="GO" id="GO:0004180">
    <property type="term" value="F:carboxypeptidase activity"/>
    <property type="evidence" value="ECO:0007669"/>
    <property type="project" value="UniProtKB-ARBA"/>
</dbReference>
<organism evidence="10 11">
    <name type="scientific">Vibrio metschnikovii</name>
    <dbReference type="NCBI Taxonomy" id="28172"/>
    <lineage>
        <taxon>Bacteria</taxon>
        <taxon>Pseudomonadati</taxon>
        <taxon>Pseudomonadota</taxon>
        <taxon>Gammaproteobacteria</taxon>
        <taxon>Vibrionales</taxon>
        <taxon>Vibrionaceae</taxon>
        <taxon>Vibrio</taxon>
    </lineage>
</organism>
<comment type="caution">
    <text evidence="10">The sequence shown here is derived from an EMBL/GenBank/DDBJ whole genome shotgun (WGS) entry which is preliminary data.</text>
</comment>
<dbReference type="GO" id="GO:0008360">
    <property type="term" value="P:regulation of cell shape"/>
    <property type="evidence" value="ECO:0007669"/>
    <property type="project" value="UniProtKB-UniRule"/>
</dbReference>
<evidence type="ECO:0000256" key="2">
    <source>
        <dbReference type="ARBA" id="ARBA00005992"/>
    </source>
</evidence>
<name>A0A9X0UGV8_VIBME</name>
<evidence type="ECO:0000256" key="4">
    <source>
        <dbReference type="ARBA" id="ARBA00022960"/>
    </source>
</evidence>
<keyword evidence="11" id="KW-1185">Reference proteome</keyword>
<dbReference type="EMBL" id="JACRUP010000001">
    <property type="protein sequence ID" value="MBC5850145.1"/>
    <property type="molecule type" value="Genomic_DNA"/>
</dbReference>
<feature type="chain" id="PRO_5040734359" evidence="8">
    <location>
        <begin position="21"/>
        <end position="512"/>
    </location>
</feature>
<dbReference type="Pfam" id="PF01471">
    <property type="entry name" value="PG_binding_1"/>
    <property type="match status" value="1"/>
</dbReference>
<dbReference type="InterPro" id="IPR005490">
    <property type="entry name" value="LD_TPept_cat_dom"/>
</dbReference>
<dbReference type="InterPro" id="IPR052905">
    <property type="entry name" value="LD-transpeptidase_YkuD-like"/>
</dbReference>
<keyword evidence="4 7" id="KW-0133">Cell shape</keyword>
<comment type="similarity">
    <text evidence="2">Belongs to the YkuD family.</text>
</comment>
<feature type="signal peptide" evidence="8">
    <location>
        <begin position="1"/>
        <end position="20"/>
    </location>
</feature>
<dbReference type="GO" id="GO:0009252">
    <property type="term" value="P:peptidoglycan biosynthetic process"/>
    <property type="evidence" value="ECO:0007669"/>
    <property type="project" value="UniProtKB-KW"/>
</dbReference>